<protein>
    <submittedName>
        <fullName evidence="1">Uncharacterized protein</fullName>
    </submittedName>
</protein>
<sequence length="266" mass="30861">MDIKEVKKNDKCLILGFAPDSRGLAPIDDDSFDIWPLNELYMEMPKLMNRATAWFQLHGTEPTDVRDPHQALNLSKLNCPVFMWKKHRDIPNSIEYPLAKIMKEFDTYGEGMAPDIPHERDRIYMTNTISWMIVMAIAYEYKEIHIYGVNMAQDQEYKKQRPSCEMYIGWARGRGIKIYLPKESDLCTSWLLYGYDDGSKQMSKQYARSKELTQRINGHQNNRQNHLRAAENDLAAINQLQGAKENTDYMINSGPVGVSNDLSRKK</sequence>
<name>A0A0F9JZ07_9ZZZZ</name>
<dbReference type="AlphaFoldDB" id="A0A0F9JZ07"/>
<evidence type="ECO:0000313" key="1">
    <source>
        <dbReference type="EMBL" id="KKM15103.1"/>
    </source>
</evidence>
<organism evidence="1">
    <name type="scientific">marine sediment metagenome</name>
    <dbReference type="NCBI Taxonomy" id="412755"/>
    <lineage>
        <taxon>unclassified sequences</taxon>
        <taxon>metagenomes</taxon>
        <taxon>ecological metagenomes</taxon>
    </lineage>
</organism>
<dbReference type="EMBL" id="LAZR01014990">
    <property type="protein sequence ID" value="KKM15103.1"/>
    <property type="molecule type" value="Genomic_DNA"/>
</dbReference>
<comment type="caution">
    <text evidence="1">The sequence shown here is derived from an EMBL/GenBank/DDBJ whole genome shotgun (WGS) entry which is preliminary data.</text>
</comment>
<accession>A0A0F9JZ07</accession>
<gene>
    <name evidence="1" type="ORF">LCGC14_1699470</name>
</gene>
<reference evidence="1" key="1">
    <citation type="journal article" date="2015" name="Nature">
        <title>Complex archaea that bridge the gap between prokaryotes and eukaryotes.</title>
        <authorList>
            <person name="Spang A."/>
            <person name="Saw J.H."/>
            <person name="Jorgensen S.L."/>
            <person name="Zaremba-Niedzwiedzka K."/>
            <person name="Martijn J."/>
            <person name="Lind A.E."/>
            <person name="van Eijk R."/>
            <person name="Schleper C."/>
            <person name="Guy L."/>
            <person name="Ettema T.J."/>
        </authorList>
    </citation>
    <scope>NUCLEOTIDE SEQUENCE</scope>
</reference>
<proteinExistence type="predicted"/>